<keyword evidence="4" id="KW-1185">Reference proteome</keyword>
<dbReference type="RefSeq" id="WP_121622066.1">
    <property type="nucleotide sequence ID" value="NZ_JACIIW010000003.1"/>
</dbReference>
<protein>
    <submittedName>
        <fullName evidence="3">Uncharacterized protein</fullName>
    </submittedName>
</protein>
<feature type="region of interest" description="Disordered" evidence="1">
    <location>
        <begin position="1"/>
        <end position="33"/>
    </location>
</feature>
<feature type="transmembrane region" description="Helical" evidence="2">
    <location>
        <begin position="42"/>
        <end position="64"/>
    </location>
</feature>
<evidence type="ECO:0000313" key="3">
    <source>
        <dbReference type="EMBL" id="RLP81214.1"/>
    </source>
</evidence>
<organism evidence="3 4">
    <name type="scientific">Xanthobacter tagetidis</name>
    <dbReference type="NCBI Taxonomy" id="60216"/>
    <lineage>
        <taxon>Bacteria</taxon>
        <taxon>Pseudomonadati</taxon>
        <taxon>Pseudomonadota</taxon>
        <taxon>Alphaproteobacteria</taxon>
        <taxon>Hyphomicrobiales</taxon>
        <taxon>Xanthobacteraceae</taxon>
        <taxon>Xanthobacter</taxon>
    </lineage>
</organism>
<feature type="compositionally biased region" description="Basic and acidic residues" evidence="1">
    <location>
        <begin position="1"/>
        <end position="26"/>
    </location>
</feature>
<keyword evidence="2" id="KW-0812">Transmembrane</keyword>
<dbReference type="AlphaFoldDB" id="A0A3L7AMC9"/>
<name>A0A3L7AMC9_9HYPH</name>
<keyword evidence="2" id="KW-1133">Transmembrane helix</keyword>
<dbReference type="EMBL" id="RCTF01000002">
    <property type="protein sequence ID" value="RLP81214.1"/>
    <property type="molecule type" value="Genomic_DNA"/>
</dbReference>
<evidence type="ECO:0000256" key="1">
    <source>
        <dbReference type="SAM" id="MobiDB-lite"/>
    </source>
</evidence>
<accession>A0A3L7AMC9</accession>
<gene>
    <name evidence="3" type="ORF">D9R14_04300</name>
</gene>
<evidence type="ECO:0000256" key="2">
    <source>
        <dbReference type="SAM" id="Phobius"/>
    </source>
</evidence>
<keyword evidence="2" id="KW-0472">Membrane</keyword>
<reference evidence="3 4" key="1">
    <citation type="submission" date="2018-10" db="EMBL/GenBank/DDBJ databases">
        <title>Xanthobacter tagetidis genome sequencing and assembly.</title>
        <authorList>
            <person name="Maclea K.S."/>
            <person name="Goen A.E."/>
            <person name="Fatima S.A."/>
        </authorList>
    </citation>
    <scope>NUCLEOTIDE SEQUENCE [LARGE SCALE GENOMIC DNA]</scope>
    <source>
        <strain evidence="3 4">ATCC 700314</strain>
    </source>
</reference>
<proteinExistence type="predicted"/>
<sequence length="65" mass="6987">MREPEEIRDEQEFHEPVTRRGPKGEPVEPAAKARQGIGSGRVLTVLVAGIALVLVAFAVSYMGAV</sequence>
<evidence type="ECO:0000313" key="4">
    <source>
        <dbReference type="Proteomes" id="UP000269692"/>
    </source>
</evidence>
<dbReference type="Proteomes" id="UP000269692">
    <property type="component" value="Unassembled WGS sequence"/>
</dbReference>
<comment type="caution">
    <text evidence="3">The sequence shown here is derived from an EMBL/GenBank/DDBJ whole genome shotgun (WGS) entry which is preliminary data.</text>
</comment>